<dbReference type="eggNOG" id="ENOG502ZN0W">
    <property type="taxonomic scope" value="Bacteria"/>
</dbReference>
<evidence type="ECO:0000256" key="1">
    <source>
        <dbReference type="SAM" id="SignalP"/>
    </source>
</evidence>
<dbReference type="KEGG" id="bhl:Bache_1089"/>
<name>E6SRZ7_BACT6</name>
<accession>E6SRZ7</accession>
<dbReference type="Proteomes" id="UP000008630">
    <property type="component" value="Chromosome"/>
</dbReference>
<dbReference type="EMBL" id="CP002352">
    <property type="protein sequence ID" value="ADV43099.1"/>
    <property type="molecule type" value="Genomic_DNA"/>
</dbReference>
<dbReference type="Pfam" id="PF20201">
    <property type="entry name" value="DUF6563"/>
    <property type="match status" value="1"/>
</dbReference>
<dbReference type="InterPro" id="IPR046693">
    <property type="entry name" value="DUF6563"/>
</dbReference>
<organism evidence="2 3">
    <name type="scientific">Bacteroides helcogenes (strain ATCC 35417 / DSM 20613 / JCM 6297 / CCUG 15421 / P 36-108)</name>
    <dbReference type="NCBI Taxonomy" id="693979"/>
    <lineage>
        <taxon>Bacteria</taxon>
        <taxon>Pseudomonadati</taxon>
        <taxon>Bacteroidota</taxon>
        <taxon>Bacteroidia</taxon>
        <taxon>Bacteroidales</taxon>
        <taxon>Bacteroidaceae</taxon>
        <taxon>Bacteroides</taxon>
    </lineage>
</organism>
<feature type="signal peptide" evidence="1">
    <location>
        <begin position="1"/>
        <end position="20"/>
    </location>
</feature>
<sequence length="208" mass="23386">MKRFWLLGVWMLLSALPSFAQQIMYSGLKELMENSGDTVTTLKVEKRSKNQIYLTGGADYRIEAEENPGLCKYLKSRCYAVQIDTVLYVNCRKMRYKHYRFGGWYAPAMWVRGKIYYCAQPVGQVATSTAAPADATKLGGEVGDAIAASGLVHARVYYELDPETGKSIFVGKDRMKELLDGEPALQEKLLKETSESATVIGKYLRQLK</sequence>
<proteinExistence type="predicted"/>
<dbReference type="AlphaFoldDB" id="E6SRZ7"/>
<dbReference type="RefSeq" id="WP_013546694.1">
    <property type="nucleotide sequence ID" value="NC_014933.1"/>
</dbReference>
<keyword evidence="3" id="KW-1185">Reference proteome</keyword>
<dbReference type="PATRIC" id="fig|693979.3.peg.1153"/>
<gene>
    <name evidence="2" type="ordered locus">Bache_1089</name>
</gene>
<reference key="1">
    <citation type="submission" date="2010-11" db="EMBL/GenBank/DDBJ databases">
        <title>The complete genome of Bacteroides helcogenes P 36-108.</title>
        <authorList>
            <consortium name="US DOE Joint Genome Institute (JGI-PGF)"/>
            <person name="Lucas S."/>
            <person name="Copeland A."/>
            <person name="Lapidus A."/>
            <person name="Bruce D."/>
            <person name="Goodwin L."/>
            <person name="Pitluck S."/>
            <person name="Kyrpides N."/>
            <person name="Mavromatis K."/>
            <person name="Ivanova N."/>
            <person name="Zeytun A."/>
            <person name="Brettin T."/>
            <person name="Detter J.C."/>
            <person name="Tapia R."/>
            <person name="Han C."/>
            <person name="Land M."/>
            <person name="Hauser L."/>
            <person name="Markowitz V."/>
            <person name="Cheng J.-F."/>
            <person name="Hugenholtz P."/>
            <person name="Woyke T."/>
            <person name="Wu D."/>
            <person name="Gronow S."/>
            <person name="Wellnitz S."/>
            <person name="Brambilla E."/>
            <person name="Klenk H.-P."/>
            <person name="Eisen J.A."/>
        </authorList>
    </citation>
    <scope>NUCLEOTIDE SEQUENCE</scope>
    <source>
        <strain>P 36-108</strain>
    </source>
</reference>
<feature type="chain" id="PRO_5003211520" evidence="1">
    <location>
        <begin position="21"/>
        <end position="208"/>
    </location>
</feature>
<protein>
    <submittedName>
        <fullName evidence="2">Uncharacterized protein</fullName>
    </submittedName>
</protein>
<reference evidence="2 3" key="2">
    <citation type="journal article" date="2011" name="Stand. Genomic Sci.">
        <title>Complete genome sequence of Bacteroides helcogenes type strain (P 36-108).</title>
        <authorList>
            <person name="Pati A."/>
            <person name="Gronow S."/>
            <person name="Zeytun A."/>
            <person name="Lapidus A."/>
            <person name="Nolan M."/>
            <person name="Hammon N."/>
            <person name="Deshpande S."/>
            <person name="Cheng J.F."/>
            <person name="Tapia R."/>
            <person name="Han C."/>
            <person name="Goodwin L."/>
            <person name="Pitluck S."/>
            <person name="Liolios K."/>
            <person name="Pagani I."/>
            <person name="Ivanova N."/>
            <person name="Mavromatis K."/>
            <person name="Chen A."/>
            <person name="Palaniappan K."/>
            <person name="Land M."/>
            <person name="Hauser L."/>
            <person name="Chang Y.J."/>
            <person name="Jeffries C.D."/>
            <person name="Detter J.C."/>
            <person name="Brambilla E."/>
            <person name="Rohde M."/>
            <person name="Goker M."/>
            <person name="Woyke T."/>
            <person name="Bristow J."/>
            <person name="Eisen J.A."/>
            <person name="Markowitz V."/>
            <person name="Hugenholtz P."/>
            <person name="Kyrpides N.C."/>
            <person name="Klenk H.P."/>
            <person name="Lucas S."/>
        </authorList>
    </citation>
    <scope>NUCLEOTIDE SEQUENCE [LARGE SCALE GENOMIC DNA]</scope>
    <source>
        <strain evidence="3">ATCC 35417 / DSM 20613 / JCM 6297 / CCUG 15421 / P 36-108</strain>
    </source>
</reference>
<dbReference type="HOGENOM" id="CLU_1318759_0_0_10"/>
<evidence type="ECO:0000313" key="3">
    <source>
        <dbReference type="Proteomes" id="UP000008630"/>
    </source>
</evidence>
<keyword evidence="1" id="KW-0732">Signal</keyword>
<evidence type="ECO:0000313" key="2">
    <source>
        <dbReference type="EMBL" id="ADV43099.1"/>
    </source>
</evidence>
<dbReference type="OrthoDB" id="1039479at2"/>
<dbReference type="STRING" id="693979.Bache_1089"/>